<dbReference type="InterPro" id="IPR046819">
    <property type="entry name" value="MmeI_hel"/>
</dbReference>
<evidence type="ECO:0008006" key="5">
    <source>
        <dbReference type="Google" id="ProtNLM"/>
    </source>
</evidence>
<evidence type="ECO:0000259" key="2">
    <source>
        <dbReference type="Pfam" id="PF20465"/>
    </source>
</evidence>
<dbReference type="Pfam" id="PF20464">
    <property type="entry name" value="MmeI_N"/>
    <property type="match status" value="1"/>
</dbReference>
<feature type="domain" description="MmeI-like N-terminal" evidence="1">
    <location>
        <begin position="11"/>
        <end position="177"/>
    </location>
</feature>
<dbReference type="Pfam" id="PF20465">
    <property type="entry name" value="MmeI_hel"/>
    <property type="match status" value="1"/>
</dbReference>
<organism evidence="3 4">
    <name type="scientific">Treponema medium ATCC 700293</name>
    <dbReference type="NCBI Taxonomy" id="1125700"/>
    <lineage>
        <taxon>Bacteria</taxon>
        <taxon>Pseudomonadati</taxon>
        <taxon>Spirochaetota</taxon>
        <taxon>Spirochaetia</taxon>
        <taxon>Spirochaetales</taxon>
        <taxon>Treponemataceae</taxon>
        <taxon>Treponema</taxon>
    </lineage>
</organism>
<dbReference type="RefSeq" id="WP_016523023.1">
    <property type="nucleotide sequence ID" value="NZ_KE332517.1"/>
</dbReference>
<dbReference type="EMBL" id="ATFE01000007">
    <property type="protein sequence ID" value="EPF29067.1"/>
    <property type="molecule type" value="Genomic_DNA"/>
</dbReference>
<evidence type="ECO:0000313" key="3">
    <source>
        <dbReference type="EMBL" id="EPF29067.1"/>
    </source>
</evidence>
<evidence type="ECO:0000259" key="1">
    <source>
        <dbReference type="Pfam" id="PF20464"/>
    </source>
</evidence>
<evidence type="ECO:0000313" key="4">
    <source>
        <dbReference type="Proteomes" id="UP000014634"/>
    </source>
</evidence>
<sequence>MALSLNEIKIRAQQFILNWKDKAATAREEADAQTFENEFFAIFGVPRNKIAVFEHKVKLLDGSNGYIDLFWKGYILIEMKSPGKDRKKAFEQAKAYANALQNADMPKGILICDFVHFDYYHLEKDAELTSFTIDELAEYIELFLFLAGYKDVEYKKQDAVNIEAAEKMGELHYTLKEIGYTGHQLELYLVRLLFCLFADDTGIFEHDHFIKYILQRTNVDGSDLAMHIQKIFEVLNTPKEKRLRTLDEQLARFPYINGGLFKELLPTADFNLP</sequence>
<comment type="caution">
    <text evidence="3">The sequence shown here is derived from an EMBL/GenBank/DDBJ whole genome shotgun (WGS) entry which is preliminary data.</text>
</comment>
<gene>
    <name evidence="3" type="ORF">HMPREF9195_01064</name>
</gene>
<dbReference type="InterPro" id="IPR046817">
    <property type="entry name" value="MmeI_N"/>
</dbReference>
<accession>A0AA87TF25</accession>
<protein>
    <recommendedName>
        <fullName evidence="5">Class I SAM-dependent DNA methyltransferase</fullName>
    </recommendedName>
</protein>
<proteinExistence type="predicted"/>
<reference evidence="3 4" key="1">
    <citation type="submission" date="2013-04" db="EMBL/GenBank/DDBJ databases">
        <title>The Genome Sequence of Treponema medium ATCC 700293.</title>
        <authorList>
            <consortium name="The Broad Institute Genomics Platform"/>
            <person name="Earl A."/>
            <person name="Ward D."/>
            <person name="Feldgarden M."/>
            <person name="Gevers D."/>
            <person name="Leonetti C."/>
            <person name="Blanton J.M."/>
            <person name="Dewhirst F.E."/>
            <person name="Izard J."/>
            <person name="Walker B."/>
            <person name="Young S."/>
            <person name="Zeng Q."/>
            <person name="Gargeya S."/>
            <person name="Fitzgerald M."/>
            <person name="Haas B."/>
            <person name="Abouelleil A."/>
            <person name="Allen A.W."/>
            <person name="Alvarado L."/>
            <person name="Arachchi H.M."/>
            <person name="Berlin A.M."/>
            <person name="Chapman S.B."/>
            <person name="Gainer-Dewar J."/>
            <person name="Goldberg J."/>
            <person name="Griggs A."/>
            <person name="Gujja S."/>
            <person name="Hansen M."/>
            <person name="Howarth C."/>
            <person name="Imamovic A."/>
            <person name="Ireland A."/>
            <person name="Larimer J."/>
            <person name="McCowan C."/>
            <person name="Murphy C."/>
            <person name="Pearson M."/>
            <person name="Poon T.W."/>
            <person name="Priest M."/>
            <person name="Roberts A."/>
            <person name="Saif S."/>
            <person name="Shea T."/>
            <person name="Sisk P."/>
            <person name="Sykes S."/>
            <person name="Wortman J."/>
            <person name="Nusbaum C."/>
            <person name="Birren B."/>
        </authorList>
    </citation>
    <scope>NUCLEOTIDE SEQUENCE [LARGE SCALE GENOMIC DNA]</scope>
    <source>
        <strain evidence="3 4">ATCC 700293</strain>
    </source>
</reference>
<dbReference type="Proteomes" id="UP000014634">
    <property type="component" value="Unassembled WGS sequence"/>
</dbReference>
<name>A0AA87TF25_TREMD</name>
<dbReference type="AlphaFoldDB" id="A0AA87TF25"/>
<feature type="domain" description="MmeI-like helicase spacer" evidence="2">
    <location>
        <begin position="183"/>
        <end position="261"/>
    </location>
</feature>